<evidence type="ECO:0000313" key="2">
    <source>
        <dbReference type="EMBL" id="SHI15104.1"/>
    </source>
</evidence>
<dbReference type="EMBL" id="FQXG01000008">
    <property type="protein sequence ID" value="SHI15104.1"/>
    <property type="molecule type" value="Genomic_DNA"/>
</dbReference>
<keyword evidence="1" id="KW-0732">Signal</keyword>
<name>A0A1M5YTH5_9GAMM</name>
<gene>
    <name evidence="2" type="ORF">SAMN02745129_4393</name>
</gene>
<keyword evidence="3" id="KW-1185">Reference proteome</keyword>
<organism evidence="2 3">
    <name type="scientific">Ferrimonas marina</name>
    <dbReference type="NCBI Taxonomy" id="299255"/>
    <lineage>
        <taxon>Bacteria</taxon>
        <taxon>Pseudomonadati</taxon>
        <taxon>Pseudomonadota</taxon>
        <taxon>Gammaproteobacteria</taxon>
        <taxon>Alteromonadales</taxon>
        <taxon>Ferrimonadaceae</taxon>
        <taxon>Ferrimonas</taxon>
    </lineage>
</organism>
<accession>A0A1M5YTH5</accession>
<feature type="signal peptide" evidence="1">
    <location>
        <begin position="1"/>
        <end position="23"/>
    </location>
</feature>
<dbReference type="AlphaFoldDB" id="A0A1M5YTH5"/>
<dbReference type="Proteomes" id="UP000184268">
    <property type="component" value="Unassembled WGS sequence"/>
</dbReference>
<evidence type="ECO:0000313" key="3">
    <source>
        <dbReference type="Proteomes" id="UP000184268"/>
    </source>
</evidence>
<reference evidence="2 3" key="1">
    <citation type="submission" date="2016-11" db="EMBL/GenBank/DDBJ databases">
        <authorList>
            <person name="Jaros S."/>
            <person name="Januszkiewicz K."/>
            <person name="Wedrychowicz H."/>
        </authorList>
    </citation>
    <scope>NUCLEOTIDE SEQUENCE [LARGE SCALE GENOMIC DNA]</scope>
    <source>
        <strain evidence="2 3">DSM 16917</strain>
    </source>
</reference>
<proteinExistence type="predicted"/>
<evidence type="ECO:0000256" key="1">
    <source>
        <dbReference type="SAM" id="SignalP"/>
    </source>
</evidence>
<sequence>MTALKTLVSVSVVALSLTGTAQAGQTISLTEAIDRSLQRGFAQVSQNIVEEARQEALSTAQRFFGRVTVTDSPVLAKQTEEAKQEELREQREK</sequence>
<feature type="chain" id="PRO_5009915338" evidence="1">
    <location>
        <begin position="24"/>
        <end position="93"/>
    </location>
</feature>
<protein>
    <submittedName>
        <fullName evidence="2">Uncharacterized protein</fullName>
    </submittedName>
</protein>
<dbReference type="RefSeq" id="WP_067660058.1">
    <property type="nucleotide sequence ID" value="NZ_FQXG01000008.1"/>
</dbReference>